<protein>
    <submittedName>
        <fullName evidence="1">Uncharacterized protein</fullName>
    </submittedName>
</protein>
<dbReference type="EMBL" id="GBXM01001790">
    <property type="protein sequence ID" value="JAI06788.1"/>
    <property type="molecule type" value="Transcribed_RNA"/>
</dbReference>
<organism evidence="1">
    <name type="scientific">Anguilla anguilla</name>
    <name type="common">European freshwater eel</name>
    <name type="synonym">Muraena anguilla</name>
    <dbReference type="NCBI Taxonomy" id="7936"/>
    <lineage>
        <taxon>Eukaryota</taxon>
        <taxon>Metazoa</taxon>
        <taxon>Chordata</taxon>
        <taxon>Craniata</taxon>
        <taxon>Vertebrata</taxon>
        <taxon>Euteleostomi</taxon>
        <taxon>Actinopterygii</taxon>
        <taxon>Neopterygii</taxon>
        <taxon>Teleostei</taxon>
        <taxon>Anguilliformes</taxon>
        <taxon>Anguillidae</taxon>
        <taxon>Anguilla</taxon>
    </lineage>
</organism>
<name>A0A0E9XVP3_ANGAN</name>
<reference evidence="1" key="2">
    <citation type="journal article" date="2015" name="Fish Shellfish Immunol.">
        <title>Early steps in the European eel (Anguilla anguilla)-Vibrio vulnificus interaction in the gills: Role of the RtxA13 toxin.</title>
        <authorList>
            <person name="Callol A."/>
            <person name="Pajuelo D."/>
            <person name="Ebbesson L."/>
            <person name="Teles M."/>
            <person name="MacKenzie S."/>
            <person name="Amaro C."/>
        </authorList>
    </citation>
    <scope>NUCLEOTIDE SEQUENCE</scope>
</reference>
<reference evidence="1" key="1">
    <citation type="submission" date="2014-11" db="EMBL/GenBank/DDBJ databases">
        <authorList>
            <person name="Amaro Gonzalez C."/>
        </authorList>
    </citation>
    <scope>NUCLEOTIDE SEQUENCE</scope>
</reference>
<sequence>MISQRANLRSNCIFTHQKTFNISNYILLEKIEVTFTIQLYGTSN</sequence>
<dbReference type="AlphaFoldDB" id="A0A0E9XVP3"/>
<proteinExistence type="predicted"/>
<evidence type="ECO:0000313" key="1">
    <source>
        <dbReference type="EMBL" id="JAI06788.1"/>
    </source>
</evidence>
<accession>A0A0E9XVP3</accession>